<dbReference type="STRING" id="1237085.Ngar_c25310"/>
<dbReference type="Proteomes" id="UP000008037">
    <property type="component" value="Chromosome"/>
</dbReference>
<dbReference type="InParanoid" id="K0INI9"/>
<feature type="domain" description="Cas12f1-like TNB" evidence="2">
    <location>
        <begin position="41"/>
        <end position="99"/>
    </location>
</feature>
<dbReference type="AlphaFoldDB" id="K0INI9"/>
<evidence type="ECO:0000256" key="1">
    <source>
        <dbReference type="ARBA" id="ARBA00023125"/>
    </source>
</evidence>
<evidence type="ECO:0000313" key="3">
    <source>
        <dbReference type="EMBL" id="AFU59454.1"/>
    </source>
</evidence>
<dbReference type="HOGENOM" id="CLU_2230467_0_0_2"/>
<dbReference type="KEGG" id="nga:Ngar_c25310"/>
<sequence>MVDAQRRQVIQNTLNVRAHAKKIKKPLLNLARKKKGSKNREKTRKRGGQVIVVNPNGTSQKCSRCGVVAEKKLGLDVRMFECYSCGMVIDRDLNAAKNILKLGLF</sequence>
<name>K0INI9_NITGG</name>
<dbReference type="BioCyc" id="CNIT1237085:G1324-2530-MONOMER"/>
<organism evidence="3 4">
    <name type="scientific">Nitrososphaera gargensis (strain Ga9.2)</name>
    <dbReference type="NCBI Taxonomy" id="1237085"/>
    <lineage>
        <taxon>Archaea</taxon>
        <taxon>Nitrososphaerota</taxon>
        <taxon>Nitrososphaeria</taxon>
        <taxon>Nitrososphaerales</taxon>
        <taxon>Nitrososphaeraceae</taxon>
        <taxon>Nitrososphaera</taxon>
    </lineage>
</organism>
<protein>
    <submittedName>
        <fullName evidence="3">Putative transposase</fullName>
    </submittedName>
</protein>
<accession>K0INI9</accession>
<evidence type="ECO:0000313" key="4">
    <source>
        <dbReference type="Proteomes" id="UP000008037"/>
    </source>
</evidence>
<evidence type="ECO:0000259" key="2">
    <source>
        <dbReference type="Pfam" id="PF07282"/>
    </source>
</evidence>
<proteinExistence type="predicted"/>
<dbReference type="EMBL" id="CP002408">
    <property type="protein sequence ID" value="AFU59454.1"/>
    <property type="molecule type" value="Genomic_DNA"/>
</dbReference>
<reference evidence="3 4" key="1">
    <citation type="journal article" date="2012" name="Environ. Microbiol.">
        <title>The genome of the ammonia-oxidizing Candidatus Nitrososphaera gargensis: insights into metabolic versatility and environmental adaptations.</title>
        <authorList>
            <person name="Spang A."/>
            <person name="Poehlein A."/>
            <person name="Offre P."/>
            <person name="Zumbragel S."/>
            <person name="Haider S."/>
            <person name="Rychlik N."/>
            <person name="Nowka B."/>
            <person name="Schmeisser C."/>
            <person name="Lebedeva E.V."/>
            <person name="Rattei T."/>
            <person name="Bohm C."/>
            <person name="Schmid M."/>
            <person name="Galushko A."/>
            <person name="Hatzenpichler R."/>
            <person name="Weinmaier T."/>
            <person name="Daniel R."/>
            <person name="Schleper C."/>
            <person name="Spieck E."/>
            <person name="Streit W."/>
            <person name="Wagner M."/>
        </authorList>
    </citation>
    <scope>NUCLEOTIDE SEQUENCE [LARGE SCALE GENOMIC DNA]</scope>
    <source>
        <strain evidence="4">Ga9.2</strain>
    </source>
</reference>
<keyword evidence="4" id="KW-1185">Reference proteome</keyword>
<dbReference type="Pfam" id="PF07282">
    <property type="entry name" value="Cas12f1-like_TNB"/>
    <property type="match status" value="1"/>
</dbReference>
<dbReference type="GO" id="GO:0003677">
    <property type="term" value="F:DNA binding"/>
    <property type="evidence" value="ECO:0007669"/>
    <property type="project" value="UniProtKB-KW"/>
</dbReference>
<gene>
    <name evidence="3" type="ordered locus">Ngar_c25310</name>
</gene>
<dbReference type="InterPro" id="IPR010095">
    <property type="entry name" value="Cas12f1-like_TNB"/>
</dbReference>
<keyword evidence="1" id="KW-0238">DNA-binding</keyword>